<evidence type="ECO:0008006" key="4">
    <source>
        <dbReference type="Google" id="ProtNLM"/>
    </source>
</evidence>
<feature type="signal peptide" evidence="1">
    <location>
        <begin position="1"/>
        <end position="24"/>
    </location>
</feature>
<sequence>MGSLRLTLCAASVLAAALTPTAHAADTGVSVTPSPPAPGSDIQVHARGCTGRAGTASSEAFVADAVLTGKNGALAGETRVRTSARPGTYRIRITCDGVEGGTRANAALTVGARARASFHPGPTAPRT</sequence>
<keyword evidence="3" id="KW-1185">Reference proteome</keyword>
<evidence type="ECO:0000256" key="1">
    <source>
        <dbReference type="SAM" id="SignalP"/>
    </source>
</evidence>
<keyword evidence="1" id="KW-0732">Signal</keyword>
<dbReference type="AlphaFoldDB" id="A0A5N8WJS1"/>
<protein>
    <recommendedName>
        <fullName evidence="4">Secreted protein</fullName>
    </recommendedName>
</protein>
<organism evidence="2 3">
    <name type="scientific">Streptomyces phyllanthi</name>
    <dbReference type="NCBI Taxonomy" id="1803180"/>
    <lineage>
        <taxon>Bacteria</taxon>
        <taxon>Bacillati</taxon>
        <taxon>Actinomycetota</taxon>
        <taxon>Actinomycetes</taxon>
        <taxon>Kitasatosporales</taxon>
        <taxon>Streptomycetaceae</taxon>
        <taxon>Streptomyces</taxon>
    </lineage>
</organism>
<accession>A0A5N8WJS1</accession>
<feature type="non-terminal residue" evidence="2">
    <location>
        <position position="127"/>
    </location>
</feature>
<feature type="chain" id="PRO_5024956566" description="Secreted protein" evidence="1">
    <location>
        <begin position="25"/>
        <end position="127"/>
    </location>
</feature>
<reference evidence="2 3" key="1">
    <citation type="submission" date="2019-07" db="EMBL/GenBank/DDBJ databases">
        <title>New species of Amycolatopsis and Streptomyces.</title>
        <authorList>
            <person name="Duangmal K."/>
            <person name="Teo W.F.A."/>
            <person name="Lipun K."/>
        </authorList>
    </citation>
    <scope>NUCLEOTIDE SEQUENCE [LARGE SCALE GENOMIC DNA]</scope>
    <source>
        <strain evidence="2 3">TISTR 2346</strain>
    </source>
</reference>
<comment type="caution">
    <text evidence="2">The sequence shown here is derived from an EMBL/GenBank/DDBJ whole genome shotgun (WGS) entry which is preliminary data.</text>
</comment>
<dbReference type="EMBL" id="VJZE01000774">
    <property type="protein sequence ID" value="MPY46748.1"/>
    <property type="molecule type" value="Genomic_DNA"/>
</dbReference>
<gene>
    <name evidence="2" type="ORF">FNH04_44690</name>
</gene>
<dbReference type="Proteomes" id="UP000326979">
    <property type="component" value="Unassembled WGS sequence"/>
</dbReference>
<proteinExistence type="predicted"/>
<name>A0A5N8WJS1_9ACTN</name>
<evidence type="ECO:0000313" key="3">
    <source>
        <dbReference type="Proteomes" id="UP000326979"/>
    </source>
</evidence>
<evidence type="ECO:0000313" key="2">
    <source>
        <dbReference type="EMBL" id="MPY46748.1"/>
    </source>
</evidence>